<comment type="caution">
    <text evidence="9">The sequence shown here is derived from an EMBL/GenBank/DDBJ whole genome shotgun (WGS) entry which is preliminary data.</text>
</comment>
<protein>
    <recommendedName>
        <fullName evidence="8">Mediator of RNA polymerase II transcription subunit 9</fullName>
    </recommendedName>
    <alternativeName>
        <fullName evidence="8">Mediator complex subunit 9</fullName>
    </alternativeName>
</protein>
<dbReference type="GO" id="GO:0016592">
    <property type="term" value="C:mediator complex"/>
    <property type="evidence" value="ECO:0007669"/>
    <property type="project" value="InterPro"/>
</dbReference>
<evidence type="ECO:0000313" key="9">
    <source>
        <dbReference type="EMBL" id="CAH3885878.1"/>
    </source>
</evidence>
<keyword evidence="10" id="KW-1185">Reference proteome</keyword>
<comment type="function">
    <text evidence="7 8">Component of the Mediator complex, a coactivator involved in the regulated transcription of nearly all RNA polymerase II-dependent genes. Mediator functions as a bridge to convey information from gene-specific regulatory proteins to the basal RNA polymerase II transcription machinery. Mediator is recruited to promoters by direct interactions with regulatory proteins and serves as a scaffold for the assembly of a functional preinitiation complex with RNA polymerase II and the general transcription factors.</text>
</comment>
<dbReference type="GO" id="GO:0003712">
    <property type="term" value="F:transcription coregulator activity"/>
    <property type="evidence" value="ECO:0007669"/>
    <property type="project" value="InterPro"/>
</dbReference>
<comment type="subunit">
    <text evidence="8">Component of the Mediator complex.</text>
</comment>
<reference evidence="9" key="1">
    <citation type="submission" date="2022-05" db="EMBL/GenBank/DDBJ databases">
        <authorList>
            <person name="Okamura Y."/>
        </authorList>
    </citation>
    <scope>NUCLEOTIDE SEQUENCE</scope>
</reference>
<dbReference type="PANTHER" id="PTHR20844:SF0">
    <property type="entry name" value="MEDIATOR OF RNA POLYMERASE II TRANSCRIPTION SUBUNIT 9"/>
    <property type="match status" value="1"/>
</dbReference>
<dbReference type="Pfam" id="PF07544">
    <property type="entry name" value="Med9"/>
    <property type="match status" value="1"/>
</dbReference>
<organism evidence="9 10">
    <name type="scientific">Pieris brassicae</name>
    <name type="common">White butterfly</name>
    <name type="synonym">Large white butterfly</name>
    <dbReference type="NCBI Taxonomy" id="7116"/>
    <lineage>
        <taxon>Eukaryota</taxon>
        <taxon>Metazoa</taxon>
        <taxon>Ecdysozoa</taxon>
        <taxon>Arthropoda</taxon>
        <taxon>Hexapoda</taxon>
        <taxon>Insecta</taxon>
        <taxon>Pterygota</taxon>
        <taxon>Neoptera</taxon>
        <taxon>Endopterygota</taxon>
        <taxon>Lepidoptera</taxon>
        <taxon>Glossata</taxon>
        <taxon>Ditrysia</taxon>
        <taxon>Papilionoidea</taxon>
        <taxon>Pieridae</taxon>
        <taxon>Pierinae</taxon>
        <taxon>Pieris</taxon>
    </lineage>
</organism>
<evidence type="ECO:0000256" key="6">
    <source>
        <dbReference type="ARBA" id="ARBA00023242"/>
    </source>
</evidence>
<keyword evidence="3 8" id="KW-0805">Transcription regulation</keyword>
<keyword evidence="5 8" id="KW-0804">Transcription</keyword>
<dbReference type="GO" id="GO:0006357">
    <property type="term" value="P:regulation of transcription by RNA polymerase II"/>
    <property type="evidence" value="ECO:0007669"/>
    <property type="project" value="InterPro"/>
</dbReference>
<evidence type="ECO:0000256" key="4">
    <source>
        <dbReference type="ARBA" id="ARBA00023159"/>
    </source>
</evidence>
<comment type="similarity">
    <text evidence="2 8">Belongs to the Mediator complex subunit 9 family.</text>
</comment>
<dbReference type="PANTHER" id="PTHR20844">
    <property type="entry name" value="MEDIATOR OF RNA POLYMERASE II TRANSCRIPTION, SUBUNIT 9"/>
    <property type="match status" value="1"/>
</dbReference>
<keyword evidence="6 8" id="KW-0539">Nucleus</keyword>
<comment type="subcellular location">
    <subcellularLocation>
        <location evidence="1 8">Nucleus</location>
    </subcellularLocation>
</comment>
<evidence type="ECO:0000256" key="1">
    <source>
        <dbReference type="ARBA" id="ARBA00004123"/>
    </source>
</evidence>
<gene>
    <name evidence="8" type="primary">MED9</name>
    <name evidence="9" type="ORF">PIBRA_LOCUS719</name>
</gene>
<evidence type="ECO:0000256" key="2">
    <source>
        <dbReference type="ARBA" id="ARBA00008089"/>
    </source>
</evidence>
<accession>A0A9P0SQM4</accession>
<sequence length="156" mass="18352">MENNEHSERLSPITVQEVDVDFLPIVYEIIRSVEREFIDNSIKVQESQGCSLKVLDLQKKLDYARSQIKRLPGIEFNKQDQLKQFEILQTQLQLKRELLQKYLRRAAQLAVSAFFKSKEKLSDGNPAKVNRLIIFFRKFSQNIREGIEDAKKQLKK</sequence>
<dbReference type="InterPro" id="IPR011425">
    <property type="entry name" value="Med9"/>
</dbReference>
<evidence type="ECO:0000256" key="7">
    <source>
        <dbReference type="ARBA" id="ARBA00025687"/>
    </source>
</evidence>
<evidence type="ECO:0000256" key="3">
    <source>
        <dbReference type="ARBA" id="ARBA00023015"/>
    </source>
</evidence>
<proteinExistence type="inferred from homology"/>
<dbReference type="Proteomes" id="UP001152562">
    <property type="component" value="Unassembled WGS sequence"/>
</dbReference>
<evidence type="ECO:0000256" key="5">
    <source>
        <dbReference type="ARBA" id="ARBA00023163"/>
    </source>
</evidence>
<dbReference type="InterPro" id="IPR039242">
    <property type="entry name" value="MED9_metazoa"/>
</dbReference>
<evidence type="ECO:0000313" key="10">
    <source>
        <dbReference type="Proteomes" id="UP001152562"/>
    </source>
</evidence>
<name>A0A9P0SQM4_PIEBR</name>
<dbReference type="EMBL" id="CALOZG010000001">
    <property type="protein sequence ID" value="CAH3885878.1"/>
    <property type="molecule type" value="Genomic_DNA"/>
</dbReference>
<dbReference type="AlphaFoldDB" id="A0A9P0SQM4"/>
<keyword evidence="4 8" id="KW-0010">Activator</keyword>
<evidence type="ECO:0000256" key="8">
    <source>
        <dbReference type="RuleBase" id="RU364145"/>
    </source>
</evidence>